<dbReference type="InterPro" id="IPR006311">
    <property type="entry name" value="TAT_signal"/>
</dbReference>
<reference evidence="2 3" key="1">
    <citation type="submission" date="2020-06" db="EMBL/GenBank/DDBJ databases">
        <title>NJ-3-1, isolated from saline soil.</title>
        <authorList>
            <person name="Cui H.L."/>
            <person name="Shi X."/>
        </authorList>
    </citation>
    <scope>NUCLEOTIDE SEQUENCE [LARGE SCALE GENOMIC DNA]</scope>
    <source>
        <strain evidence="2 3">NJ-3-1</strain>
    </source>
</reference>
<dbReference type="NCBIfam" id="TIGR01409">
    <property type="entry name" value="TAT_signal_seq"/>
    <property type="match status" value="1"/>
</dbReference>
<dbReference type="EMBL" id="CP058579">
    <property type="protein sequence ID" value="QLG61820.1"/>
    <property type="molecule type" value="Genomic_DNA"/>
</dbReference>
<name>A0A7D5QBI4_9EURY</name>
<accession>A0A7D5QBI4</accession>
<organism evidence="2 3">
    <name type="scientific">Halorarum salinum</name>
    <dbReference type="NCBI Taxonomy" id="2743089"/>
    <lineage>
        <taxon>Archaea</taxon>
        <taxon>Methanobacteriati</taxon>
        <taxon>Methanobacteriota</taxon>
        <taxon>Stenosarchaea group</taxon>
        <taxon>Halobacteria</taxon>
        <taxon>Halobacteriales</taxon>
        <taxon>Haloferacaceae</taxon>
        <taxon>Halorarum</taxon>
    </lineage>
</organism>
<dbReference type="InterPro" id="IPR055905">
    <property type="entry name" value="DUF7482"/>
</dbReference>
<gene>
    <name evidence="2" type="ORF">HUG12_08810</name>
</gene>
<proteinExistence type="predicted"/>
<evidence type="ECO:0000313" key="3">
    <source>
        <dbReference type="Proteomes" id="UP000509626"/>
    </source>
</evidence>
<dbReference type="RefSeq" id="WP_179268405.1">
    <property type="nucleotide sequence ID" value="NZ_CP058579.1"/>
</dbReference>
<dbReference type="Proteomes" id="UP000509626">
    <property type="component" value="Chromosome"/>
</dbReference>
<evidence type="ECO:0000313" key="2">
    <source>
        <dbReference type="EMBL" id="QLG61820.1"/>
    </source>
</evidence>
<dbReference type="Pfam" id="PF24298">
    <property type="entry name" value="DUF7482"/>
    <property type="match status" value="1"/>
</dbReference>
<dbReference type="OrthoDB" id="266188at2157"/>
<dbReference type="InterPro" id="IPR019546">
    <property type="entry name" value="TAT_signal_bac_arc"/>
</dbReference>
<sequence>MTLEPSRRPARSNRRTFLGALGAGAAVLGTSTSVRGSSADAGTRQTTGIPAELASAIEIDAEGGTVTLPLFRGRGPDDEDVYYVLTESSRLQPAIRMGLNWSPKLENALGTPAVQEVTTAGQGRFNPRNAQVRFAGTVDFAPERNVAPGPDGFPLDSENTRPGSVGDGSYSPFVTPTGGDGVVFNAPHVQNRTGVHDAVSDIDTDGMTVTLGLVDGFYEGREELYISTDAYPVDVAALEGTTHAPTLEAAPVAGNRDLESSAREAIIPIVNGPMGQDNPERQGLRSAVAGEGGPLNVTRSEQVCQRPGDPTECSVFYSPLWDVHPVVWTEEAIDDGRRRRLTDHEEIIDLVLSGDLASAADGPVNTLLGNIHAAVAAVNCPIISIEEDE</sequence>
<dbReference type="GeneID" id="56037555"/>
<dbReference type="PROSITE" id="PS51318">
    <property type="entry name" value="TAT"/>
    <property type="match status" value="1"/>
</dbReference>
<keyword evidence="3" id="KW-1185">Reference proteome</keyword>
<dbReference type="AlphaFoldDB" id="A0A7D5QBI4"/>
<evidence type="ECO:0000259" key="1">
    <source>
        <dbReference type="Pfam" id="PF24298"/>
    </source>
</evidence>
<feature type="domain" description="DUF7482" evidence="1">
    <location>
        <begin position="56"/>
        <end position="117"/>
    </location>
</feature>
<dbReference type="KEGG" id="halu:HUG12_08810"/>
<protein>
    <submittedName>
        <fullName evidence="2">Twin-arginine translocation signal domain-containing protein</fullName>
    </submittedName>
</protein>